<dbReference type="Pfam" id="PF01144">
    <property type="entry name" value="CoA_trans"/>
    <property type="match status" value="1"/>
</dbReference>
<dbReference type="SMART" id="SM00882">
    <property type="entry name" value="CoA_trans"/>
    <property type="match status" value="1"/>
</dbReference>
<evidence type="ECO:0000313" key="1">
    <source>
        <dbReference type="EMBL" id="CAJ0883314.1"/>
    </source>
</evidence>
<reference evidence="1" key="1">
    <citation type="submission" date="2023-07" db="EMBL/GenBank/DDBJ databases">
        <authorList>
            <person name="Pelsma A.J. K."/>
        </authorList>
    </citation>
    <scope>NUCLEOTIDE SEQUENCE</scope>
</reference>
<dbReference type="EC" id="2.8.3.12" evidence="1"/>
<dbReference type="InterPro" id="IPR004165">
    <property type="entry name" value="CoA_trans_fam_I"/>
</dbReference>
<dbReference type="PANTHER" id="PTHR43293">
    <property type="entry name" value="ACETATE COA-TRANSFERASE YDIF"/>
    <property type="match status" value="1"/>
</dbReference>
<gene>
    <name evidence="1" type="primary">gctB</name>
    <name evidence="1" type="ORF">AMST5_03421</name>
</gene>
<dbReference type="InterPro" id="IPR037171">
    <property type="entry name" value="NagB/RpiA_transferase-like"/>
</dbReference>
<proteinExistence type="predicted"/>
<dbReference type="SUPFAM" id="SSF100950">
    <property type="entry name" value="NagB/RpiA/CoA transferase-like"/>
    <property type="match status" value="1"/>
</dbReference>
<dbReference type="PANTHER" id="PTHR43293:SF3">
    <property type="entry name" value="CHOLESTEROL RING-CLEAVING HYDROLASE IPDB SUBUNIT"/>
    <property type="match status" value="1"/>
</dbReference>
<dbReference type="Gene3D" id="3.40.1080.10">
    <property type="entry name" value="Glutaconate Coenzyme A-transferase"/>
    <property type="match status" value="1"/>
</dbReference>
<sequence>MIASCTLGEMMVAALARTIGDGELVFHGFGSPLAQLAMHVAKRTHAPRMALIAGATYGLDPAPPFLAPTTNDWAMNRGAAASLDIEELFDLAAAGRMGRMFLSGLQIDRWGNCNVTALGAPRMAMKLPGGGGGGNLSCDAQRVTLWTPAHRAELDAKGRRRFRLVEACDFVTNLGHRDGAGKSRGEYGHRGAGPQFLVTELGLFDFNADGRLRLVALYPDTTAEEVQENTGFPLAFAERLAVIAGPTPAVVEIIRKLDPLRIHEKEIRPIDMERRFDVAVELAP</sequence>
<dbReference type="AlphaFoldDB" id="A0AA48M316"/>
<accession>A0AA48M316</accession>
<dbReference type="EMBL" id="OY288114">
    <property type="protein sequence ID" value="CAJ0883314.1"/>
    <property type="molecule type" value="Genomic_DNA"/>
</dbReference>
<dbReference type="GO" id="GO:0018730">
    <property type="term" value="F:glutaconate CoA-transferase activity"/>
    <property type="evidence" value="ECO:0007669"/>
    <property type="project" value="UniProtKB-EC"/>
</dbReference>
<protein>
    <submittedName>
        <fullName evidence="1">Glutaconate CoA-transferase, subunit B</fullName>
        <ecNumber evidence="1">2.8.3.12</ecNumber>
    </submittedName>
</protein>
<keyword evidence="1" id="KW-0808">Transferase</keyword>
<organism evidence="1">
    <name type="scientific">freshwater sediment metagenome</name>
    <dbReference type="NCBI Taxonomy" id="556182"/>
    <lineage>
        <taxon>unclassified sequences</taxon>
        <taxon>metagenomes</taxon>
        <taxon>ecological metagenomes</taxon>
    </lineage>
</organism>
<name>A0AA48M316_9ZZZZ</name>